<dbReference type="GO" id="GO:0009098">
    <property type="term" value="P:L-leucine biosynthetic process"/>
    <property type="evidence" value="ECO:0007669"/>
    <property type="project" value="TreeGrafter"/>
</dbReference>
<evidence type="ECO:0000313" key="4">
    <source>
        <dbReference type="EMBL" id="AJK48838.1"/>
    </source>
</evidence>
<dbReference type="PROSITE" id="PS50991">
    <property type="entry name" value="PYR_CT"/>
    <property type="match status" value="1"/>
</dbReference>
<protein>
    <submittedName>
        <fullName evidence="4">Aldolase, isopropylmalate synthase-like protein</fullName>
    </submittedName>
</protein>
<dbReference type="Pfam" id="PF00682">
    <property type="entry name" value="HMGL-like"/>
    <property type="match status" value="1"/>
</dbReference>
<dbReference type="InterPro" id="IPR000891">
    <property type="entry name" value="PYR_CT"/>
</dbReference>
<dbReference type="PANTHER" id="PTHR10277:SF9">
    <property type="entry name" value="2-ISOPROPYLMALATE SYNTHASE 1, CHLOROPLASTIC-RELATED"/>
    <property type="match status" value="1"/>
</dbReference>
<feature type="domain" description="Pyruvate carboxyltransferase" evidence="3">
    <location>
        <begin position="14"/>
        <end position="262"/>
    </location>
</feature>
<keyword evidence="5" id="KW-1185">Reference proteome</keyword>
<evidence type="ECO:0000256" key="1">
    <source>
        <dbReference type="ARBA" id="ARBA00022723"/>
    </source>
</evidence>
<reference evidence="5" key="1">
    <citation type="submission" date="2011-03" db="EMBL/GenBank/DDBJ databases">
        <authorList>
            <person name="Voget S."/>
            <person name="Streit W.R."/>
            <person name="Jaeger K.E."/>
            <person name="Daniel R."/>
        </authorList>
    </citation>
    <scope>NUCLEOTIDE SEQUENCE [LARGE SCALE GENOMIC DNA]</scope>
    <source>
        <strain evidence="5">PG1</strain>
    </source>
</reference>
<keyword evidence="2" id="KW-0464">Manganese</keyword>
<dbReference type="KEGG" id="bgp:BGL_2c07540"/>
<evidence type="ECO:0000259" key="3">
    <source>
        <dbReference type="PROSITE" id="PS50991"/>
    </source>
</evidence>
<dbReference type="AlphaFoldDB" id="A0A0B6RZQ7"/>
<dbReference type="SUPFAM" id="SSF51569">
    <property type="entry name" value="Aldolase"/>
    <property type="match status" value="1"/>
</dbReference>
<dbReference type="Gene3D" id="3.20.20.70">
    <property type="entry name" value="Aldolase class I"/>
    <property type="match status" value="1"/>
</dbReference>
<proteinExistence type="predicted"/>
<dbReference type="GO" id="GO:0046872">
    <property type="term" value="F:metal ion binding"/>
    <property type="evidence" value="ECO:0007669"/>
    <property type="project" value="UniProtKB-KW"/>
</dbReference>
<keyword evidence="1" id="KW-0479">Metal-binding</keyword>
<name>A0A0B6RZQ7_BURPL</name>
<reference evidence="4 5" key="2">
    <citation type="journal article" date="2016" name="Appl. Microbiol. Biotechnol.">
        <title>Mutations improving production and secretion of extracellular lipase by Burkholderia glumae PG1.</title>
        <authorList>
            <person name="Knapp A."/>
            <person name="Voget S."/>
            <person name="Gao R."/>
            <person name="Zaburannyi N."/>
            <person name="Krysciak D."/>
            <person name="Breuer M."/>
            <person name="Hauer B."/>
            <person name="Streit W.R."/>
            <person name="Muller R."/>
            <person name="Daniel R."/>
            <person name="Jaeger K.E."/>
        </authorList>
    </citation>
    <scope>NUCLEOTIDE SEQUENCE [LARGE SCALE GENOMIC DNA]</scope>
    <source>
        <strain evidence="4 5">PG1</strain>
    </source>
</reference>
<dbReference type="HOGENOM" id="CLU_049173_1_1_4"/>
<organism evidence="4 5">
    <name type="scientific">Burkholderia plantarii</name>
    <dbReference type="NCBI Taxonomy" id="41899"/>
    <lineage>
        <taxon>Bacteria</taxon>
        <taxon>Pseudomonadati</taxon>
        <taxon>Pseudomonadota</taxon>
        <taxon>Betaproteobacteria</taxon>
        <taxon>Burkholderiales</taxon>
        <taxon>Burkholderiaceae</taxon>
        <taxon>Burkholderia</taxon>
    </lineage>
</organism>
<sequence length="305" mass="32811">MTLLSNQAHPDRAVTLLDCTLRDGGYLNGHDFSAPQIDAILTRLLASGVDVIEVGYFRRRNVEQHPSTVVARCPHAFLASLARTEAVRYGVMVPPGDAEPADLDELADLPVPVVRFTCTDQNLPKVLALGERAARLGLVACANITRVSERSLTQLAAITRALAEAGFDTLYAADSNGALYPDEVAAIIGEMRRHFAGQIGFHAHDSLHLAFANALAAMRAGASWIDGTIGGVGKGGGNAAIEVLLSELAKVDARPIDIAGFSQMPASFPHDFFPVRFKERLDNVFYGRNNLNIDKIKSLESRPSL</sequence>
<gene>
    <name evidence="4" type="ORF">BGL_2c07540</name>
</gene>
<dbReference type="Proteomes" id="UP000031838">
    <property type="component" value="Chromosome 2"/>
</dbReference>
<dbReference type="InterPro" id="IPR013785">
    <property type="entry name" value="Aldolase_TIM"/>
</dbReference>
<accession>A0A0B6RZQ7</accession>
<evidence type="ECO:0000313" key="5">
    <source>
        <dbReference type="Proteomes" id="UP000031838"/>
    </source>
</evidence>
<evidence type="ECO:0000256" key="2">
    <source>
        <dbReference type="ARBA" id="ARBA00023211"/>
    </source>
</evidence>
<dbReference type="PANTHER" id="PTHR10277">
    <property type="entry name" value="HOMOCITRATE SYNTHASE-RELATED"/>
    <property type="match status" value="1"/>
</dbReference>
<dbReference type="RefSeq" id="WP_042627405.1">
    <property type="nucleotide sequence ID" value="NZ_CP002581.1"/>
</dbReference>
<dbReference type="InterPro" id="IPR050073">
    <property type="entry name" value="2-IPM_HCS-like"/>
</dbReference>
<dbReference type="EMBL" id="CP002581">
    <property type="protein sequence ID" value="AJK48838.1"/>
    <property type="molecule type" value="Genomic_DNA"/>
</dbReference>
<dbReference type="GO" id="GO:0003852">
    <property type="term" value="F:2-isopropylmalate synthase activity"/>
    <property type="evidence" value="ECO:0007669"/>
    <property type="project" value="TreeGrafter"/>
</dbReference>